<dbReference type="VEuPathDB" id="FungiDB:SJAG_01731"/>
<evidence type="ECO:0000256" key="7">
    <source>
        <dbReference type="ARBA" id="ARBA00022840"/>
    </source>
</evidence>
<dbReference type="InterPro" id="IPR023214">
    <property type="entry name" value="HAD_sf"/>
</dbReference>
<dbReference type="RefSeq" id="XP_002172975.1">
    <property type="nucleotide sequence ID" value="XM_002172939.2"/>
</dbReference>
<dbReference type="InterPro" id="IPR023298">
    <property type="entry name" value="ATPase_P-typ_TM_dom_sf"/>
</dbReference>
<dbReference type="Proteomes" id="UP000001744">
    <property type="component" value="Unassembled WGS sequence"/>
</dbReference>
<dbReference type="SUPFAM" id="SSF56784">
    <property type="entry name" value="HAD-like"/>
    <property type="match status" value="1"/>
</dbReference>
<dbReference type="PANTHER" id="PTHR24092">
    <property type="entry name" value="PROBABLE PHOSPHOLIPID-TRANSPORTING ATPASE"/>
    <property type="match status" value="1"/>
</dbReference>
<evidence type="ECO:0000256" key="9">
    <source>
        <dbReference type="ARBA" id="ARBA00022967"/>
    </source>
</evidence>
<evidence type="ECO:0000313" key="23">
    <source>
        <dbReference type="Proteomes" id="UP000001744"/>
    </source>
</evidence>
<dbReference type="SFLD" id="SFLDG00002">
    <property type="entry name" value="C1.7:_P-type_atpase_like"/>
    <property type="match status" value="1"/>
</dbReference>
<dbReference type="SUPFAM" id="SSF81665">
    <property type="entry name" value="Calcium ATPase, transmembrane domain M"/>
    <property type="match status" value="1"/>
</dbReference>
<dbReference type="GO" id="GO:0000287">
    <property type="term" value="F:magnesium ion binding"/>
    <property type="evidence" value="ECO:0007669"/>
    <property type="project" value="UniProtKB-UniRule"/>
</dbReference>
<evidence type="ECO:0000256" key="12">
    <source>
        <dbReference type="ARBA" id="ARBA00034036"/>
    </source>
</evidence>
<feature type="binding site" evidence="15">
    <location>
        <position position="753"/>
    </location>
    <ligand>
        <name>ATP</name>
        <dbReference type="ChEBI" id="CHEBI:30616"/>
    </ligand>
</feature>
<dbReference type="FunFam" id="3.40.50.1000:FF:000001">
    <property type="entry name" value="Phospholipid-transporting ATPase IC"/>
    <property type="match status" value="1"/>
</dbReference>
<dbReference type="InterPro" id="IPR006539">
    <property type="entry name" value="P-type_ATPase_IV"/>
</dbReference>
<feature type="binding site" evidence="16">
    <location>
        <position position="567"/>
    </location>
    <ligand>
        <name>Mg(2+)</name>
        <dbReference type="ChEBI" id="CHEBI:18420"/>
    </ligand>
</feature>
<feature type="binding site" evidence="15">
    <location>
        <position position="566"/>
    </location>
    <ligand>
        <name>ATP</name>
        <dbReference type="ChEBI" id="CHEBI:30616"/>
    </ligand>
</feature>
<keyword evidence="8 16" id="KW-0460">Magnesium</keyword>
<dbReference type="Pfam" id="PF13246">
    <property type="entry name" value="Cation_ATPase"/>
    <property type="match status" value="1"/>
</dbReference>
<protein>
    <recommendedName>
        <fullName evidence="17">Phospholipid-transporting ATPase</fullName>
        <ecNumber evidence="17">7.6.2.1</ecNumber>
    </recommendedName>
</protein>
<feature type="transmembrane region" description="Helical" evidence="17">
    <location>
        <begin position="1182"/>
        <end position="1200"/>
    </location>
</feature>
<feature type="active site" description="4-aspartylphosphate intermediate" evidence="14">
    <location>
        <position position="565"/>
    </location>
</feature>
<dbReference type="InterPro" id="IPR032631">
    <property type="entry name" value="P-type_ATPase_N"/>
</dbReference>
<dbReference type="Pfam" id="PF16209">
    <property type="entry name" value="PhoLip_ATPase_N"/>
    <property type="match status" value="1"/>
</dbReference>
<dbReference type="Pfam" id="PF16212">
    <property type="entry name" value="PhoLip_ATPase_C"/>
    <property type="match status" value="1"/>
</dbReference>
<dbReference type="PRINTS" id="PR00119">
    <property type="entry name" value="CATATPASE"/>
</dbReference>
<dbReference type="InterPro" id="IPR001757">
    <property type="entry name" value="P_typ_ATPase"/>
</dbReference>
<keyword evidence="6 15" id="KW-0547">Nucleotide-binding</keyword>
<evidence type="ECO:0000256" key="1">
    <source>
        <dbReference type="ARBA" id="ARBA00004477"/>
    </source>
</evidence>
<comment type="similarity">
    <text evidence="2 17">Belongs to the cation transport ATPase (P-type) (TC 3.A.3) family. Type IV subfamily.</text>
</comment>
<comment type="subcellular location">
    <subcellularLocation>
        <location evidence="1">Endoplasmic reticulum membrane</location>
        <topology evidence="1">Multi-pass membrane protein</topology>
    </subcellularLocation>
    <subcellularLocation>
        <location evidence="17">Membrane</location>
        <topology evidence="17">Multi-pass membrane protein</topology>
    </subcellularLocation>
</comment>
<feature type="binding site" evidence="15">
    <location>
        <position position="981"/>
    </location>
    <ligand>
        <name>ATP</name>
        <dbReference type="ChEBI" id="CHEBI:30616"/>
    </ligand>
</feature>
<dbReference type="SFLD" id="SFLDF00027">
    <property type="entry name" value="p-type_atpase"/>
    <property type="match status" value="1"/>
</dbReference>
<feature type="coiled-coil region" evidence="18">
    <location>
        <begin position="912"/>
        <end position="939"/>
    </location>
</feature>
<dbReference type="GeneID" id="7049894"/>
<dbReference type="Gene3D" id="2.70.150.10">
    <property type="entry name" value="Calcium-transporting ATPase, cytoplasmic transduction domain A"/>
    <property type="match status" value="1"/>
</dbReference>
<feature type="transmembrane region" description="Helical" evidence="17">
    <location>
        <begin position="1059"/>
        <end position="1078"/>
    </location>
</feature>
<dbReference type="GO" id="GO:0005886">
    <property type="term" value="C:plasma membrane"/>
    <property type="evidence" value="ECO:0000318"/>
    <property type="project" value="GO_Central"/>
</dbReference>
<feature type="binding site" evidence="15">
    <location>
        <position position="869"/>
    </location>
    <ligand>
        <name>ATP</name>
        <dbReference type="ChEBI" id="CHEBI:30616"/>
    </ligand>
</feature>
<dbReference type="OrthoDB" id="377733at2759"/>
<feature type="transmembrane region" description="Helical" evidence="17">
    <location>
        <begin position="1207"/>
        <end position="1227"/>
    </location>
</feature>
<dbReference type="InterPro" id="IPR036412">
    <property type="entry name" value="HAD-like_sf"/>
</dbReference>
<feature type="transmembrane region" description="Helical" evidence="17">
    <location>
        <begin position="489"/>
        <end position="507"/>
    </location>
</feature>
<dbReference type="NCBIfam" id="TIGR01652">
    <property type="entry name" value="ATPase-Plipid"/>
    <property type="match status" value="1"/>
</dbReference>
<feature type="binding site" evidence="15">
    <location>
        <position position="868"/>
    </location>
    <ligand>
        <name>ATP</name>
        <dbReference type="ChEBI" id="CHEBI:30616"/>
    </ligand>
</feature>
<evidence type="ECO:0000256" key="17">
    <source>
        <dbReference type="RuleBase" id="RU362033"/>
    </source>
</evidence>
<dbReference type="HOGENOM" id="CLU_000846_5_2_1"/>
<dbReference type="OMA" id="FQDIEMY"/>
<keyword evidence="18" id="KW-0175">Coiled coil</keyword>
<reference evidence="22 23" key="1">
    <citation type="journal article" date="2011" name="Science">
        <title>Comparative functional genomics of the fission yeasts.</title>
        <authorList>
            <person name="Rhind N."/>
            <person name="Chen Z."/>
            <person name="Yassour M."/>
            <person name="Thompson D.A."/>
            <person name="Haas B.J."/>
            <person name="Habib N."/>
            <person name="Wapinski I."/>
            <person name="Roy S."/>
            <person name="Lin M.F."/>
            <person name="Heiman D.I."/>
            <person name="Young S.K."/>
            <person name="Furuya K."/>
            <person name="Guo Y."/>
            <person name="Pidoux A."/>
            <person name="Chen H.M."/>
            <person name="Robbertse B."/>
            <person name="Goldberg J.M."/>
            <person name="Aoki K."/>
            <person name="Bayne E.H."/>
            <person name="Berlin A.M."/>
            <person name="Desjardins C.A."/>
            <person name="Dobbs E."/>
            <person name="Dukaj L."/>
            <person name="Fan L."/>
            <person name="FitzGerald M.G."/>
            <person name="French C."/>
            <person name="Gujja S."/>
            <person name="Hansen K."/>
            <person name="Keifenheim D."/>
            <person name="Levin J.Z."/>
            <person name="Mosher R.A."/>
            <person name="Mueller C.A."/>
            <person name="Pfiffner J."/>
            <person name="Priest M."/>
            <person name="Russ C."/>
            <person name="Smialowska A."/>
            <person name="Swoboda P."/>
            <person name="Sykes S.M."/>
            <person name="Vaughn M."/>
            <person name="Vengrova S."/>
            <person name="Yoder R."/>
            <person name="Zeng Q."/>
            <person name="Allshire R."/>
            <person name="Baulcombe D."/>
            <person name="Birren B.W."/>
            <person name="Brown W."/>
            <person name="Ekwall K."/>
            <person name="Kellis M."/>
            <person name="Leatherwood J."/>
            <person name="Levin H."/>
            <person name="Margalit H."/>
            <person name="Martienssen R."/>
            <person name="Nieduszynski C.A."/>
            <person name="Spatafora J.W."/>
            <person name="Friedman N."/>
            <person name="Dalgaard J.Z."/>
            <person name="Baumann P."/>
            <person name="Niki H."/>
            <person name="Regev A."/>
            <person name="Nusbaum C."/>
        </authorList>
    </citation>
    <scope>NUCLEOTIDE SEQUENCE [LARGE SCALE GENOMIC DNA]</scope>
    <source>
        <strain evidence="23">yFS275 / FY16936</strain>
    </source>
</reference>
<evidence type="ECO:0000256" key="13">
    <source>
        <dbReference type="ARBA" id="ARBA00049128"/>
    </source>
</evidence>
<evidence type="ECO:0000256" key="10">
    <source>
        <dbReference type="ARBA" id="ARBA00022989"/>
    </source>
</evidence>
<feature type="transmembrane region" description="Helical" evidence="17">
    <location>
        <begin position="448"/>
        <end position="469"/>
    </location>
</feature>
<evidence type="ECO:0000256" key="18">
    <source>
        <dbReference type="SAM" id="Coils"/>
    </source>
</evidence>
<sequence>MGSGSMFSLARVFSITRACRDSIAERLQKLRSRGNSSAQEKPNGDGHERESDSDSGRHNSDSNAASLHSSIESQKHRLIYVNQAPSHNTHSKLAKYPRNKIRTTRYTPLSFLPKNLYYQFKNVANIYFLFLIILQSFPLFGPRHPGLPWIPLIVILSITAVKDGIEDYRRSRLDRKFNNTKTCKLAKWNNVNITQEYVNPWRRLKKLTTRAMNRISDSFSHTTQSTSASPTQTSSRASHEYSTTPSIVSSGGSADWIALSNSALNQEFSVVPVSVVPKGAAVFSTVYWKDIKVGDIVRVRNDEAIPADILLLSSERSDGTCYVETKNLDGETNLKDKHALQSTKGCLKASDFEVANFWIECQPPHADLYSLSGFLKAPIFTTAGVSDLSNESQYFIEPIDMSNVLLCGCTLRNTKWIYGLVLYTGSETRTQLNQGKVPSKRSRVTRELNFTVVSNFGILFGLCIFAGLLRTIAWLKSNSARIFEYTKNAYSAPTLGVISFFTCLILFQNLVPISLYISIEVVKTIQSLFIFSDIEMYDALLDYPCTPKTWSISDDLGQVEYIFSDKTGTLTQNVMHFKKCTINGVPYGEAYNEAMLGNNKRLGIQMTHDPAALIEQDRQEMLRILQHSGNENKDAITFISSKFVRDLQSDEDEEQKNACLEFFKSLALCHSVVTEREGNMIMYKSQSPDEEALVGTARDFGVVLVSTQKNRLILSVQGVLQRYQLLDIIPFSSARKRMSVIIRHQGKITMYTKGADNVIIGRLSDVQSPGVVENTIEHLKQFASEGFRTLCIAKKSLELEDYLKWRAKYHEACALLEERETAIENVANEIEINLRLMGGTAIEDKLQESVPETIALLAQAGIKLWVLTGDKVETAINIGYACNLLDSGMDMIVLDSNTVQDSGQAQSVLLGLLQQKLSLEGTEQEFQQLKQQRTILREKLALIVEGSVLDFFLSKQLLHTFLILCCNCCTAICCRVSPSQKAAIVAAVKGELDVVTLAIGDGANDVAMIQEADVGVGIAGKEGRSAAMCADYAFGQFRFLGRLLLVHGRWDYKRISQMIASFFYKNVVWTFTLFWYQLFNEFDGNYIFDYTYVMLFNLVFTSLPVIIIGCFDQDVDATTSLRFPQLYKRGILRLEWTPTYFWSFMVDGFYQSAVCFFLTYLSFRTGRPVSTTGRNADSIEDMGVFISSPTIFVINTFIMMIQYSWNVVTVGTWFLSLSIFVFWTTVYSASVGSNAFYHSAERAGGTLTFWVGTLLTVVCCLLPRFCAISYQRLFKPLDVDILREQRYKDKKTRNRVYETEILDVEKDVVAESEHESVIFSQAEETIAGSDAASLATFLSDVPPSIVQQLDAIENGEASSTVVED</sequence>
<feature type="binding site" evidence="16">
    <location>
        <position position="1005"/>
    </location>
    <ligand>
        <name>Mg(2+)</name>
        <dbReference type="ChEBI" id="CHEBI:18420"/>
    </ligand>
</feature>
<dbReference type="NCBIfam" id="TIGR01494">
    <property type="entry name" value="ATPase_P-type"/>
    <property type="match status" value="1"/>
</dbReference>
<dbReference type="Gene3D" id="3.40.50.1000">
    <property type="entry name" value="HAD superfamily/HAD-like"/>
    <property type="match status" value="1"/>
</dbReference>
<keyword evidence="11 17" id="KW-0472">Membrane</keyword>
<comment type="catalytic activity">
    <reaction evidence="12 17">
        <text>ATP + H2O + phospholipidSide 1 = ADP + phosphate + phospholipidSide 2.</text>
        <dbReference type="EC" id="7.6.2.1"/>
    </reaction>
</comment>
<evidence type="ECO:0000256" key="11">
    <source>
        <dbReference type="ARBA" id="ARBA00023136"/>
    </source>
</evidence>
<feature type="binding site" evidence="15">
    <location>
        <position position="567"/>
    </location>
    <ligand>
        <name>ATP</name>
        <dbReference type="ChEBI" id="CHEBI:30616"/>
    </ligand>
</feature>
<keyword evidence="5 16" id="KW-0479">Metal-binding</keyword>
<evidence type="ECO:0000259" key="21">
    <source>
        <dbReference type="Pfam" id="PF16212"/>
    </source>
</evidence>
<dbReference type="GO" id="GO:0016887">
    <property type="term" value="F:ATP hydrolysis activity"/>
    <property type="evidence" value="ECO:0007669"/>
    <property type="project" value="InterPro"/>
</dbReference>
<evidence type="ECO:0000259" key="20">
    <source>
        <dbReference type="Pfam" id="PF16209"/>
    </source>
</evidence>
<feature type="transmembrane region" description="Helical" evidence="17">
    <location>
        <begin position="1090"/>
        <end position="1111"/>
    </location>
</feature>
<feature type="binding site" evidence="15">
    <location>
        <position position="1005"/>
    </location>
    <ligand>
        <name>ATP</name>
        <dbReference type="ChEBI" id="CHEBI:30616"/>
    </ligand>
</feature>
<dbReference type="CDD" id="cd02073">
    <property type="entry name" value="P-type_ATPase_APLT_Dnf-like"/>
    <property type="match status" value="1"/>
</dbReference>
<dbReference type="FunFam" id="3.40.50.1000:FF:000014">
    <property type="entry name" value="Phospholipid-transporting ATPase"/>
    <property type="match status" value="1"/>
</dbReference>
<organism evidence="22 23">
    <name type="scientific">Schizosaccharomyces japonicus (strain yFS275 / FY16936)</name>
    <name type="common">Fission yeast</name>
    <dbReference type="NCBI Taxonomy" id="402676"/>
    <lineage>
        <taxon>Eukaryota</taxon>
        <taxon>Fungi</taxon>
        <taxon>Dikarya</taxon>
        <taxon>Ascomycota</taxon>
        <taxon>Taphrinomycotina</taxon>
        <taxon>Schizosaccharomycetes</taxon>
        <taxon>Schizosaccharomycetales</taxon>
        <taxon>Schizosaccharomycetaceae</taxon>
        <taxon>Schizosaccharomyces</taxon>
    </lineage>
</organism>
<feature type="binding site" evidence="15">
    <location>
        <position position="1004"/>
    </location>
    <ligand>
        <name>ATP</name>
        <dbReference type="ChEBI" id="CHEBI:30616"/>
    </ligand>
</feature>
<evidence type="ECO:0000256" key="6">
    <source>
        <dbReference type="ARBA" id="ARBA00022741"/>
    </source>
</evidence>
<dbReference type="PROSITE" id="PS00154">
    <property type="entry name" value="ATPASE_E1_E2"/>
    <property type="match status" value="1"/>
</dbReference>
<feature type="domain" description="P-type ATPase N-terminal" evidence="20">
    <location>
        <begin position="79"/>
        <end position="144"/>
    </location>
</feature>
<evidence type="ECO:0000256" key="15">
    <source>
        <dbReference type="PIRSR" id="PIRSR606539-2"/>
    </source>
</evidence>
<gene>
    <name evidence="22" type="ORF">SJAG_01731</name>
</gene>
<keyword evidence="10 17" id="KW-1133">Transmembrane helix</keyword>
<feature type="transmembrane region" description="Helical" evidence="17">
    <location>
        <begin position="1139"/>
        <end position="1162"/>
    </location>
</feature>
<keyword evidence="7 15" id="KW-0067">ATP-binding</keyword>
<feature type="compositionally biased region" description="Basic and acidic residues" evidence="19">
    <location>
        <begin position="42"/>
        <end position="60"/>
    </location>
</feature>
<feature type="domain" description="P-type ATPase C-terminal" evidence="21">
    <location>
        <begin position="1027"/>
        <end position="1276"/>
    </location>
</feature>
<proteinExistence type="inferred from homology"/>
<dbReference type="GO" id="GO:0140326">
    <property type="term" value="F:ATPase-coupled intramembrane lipid transporter activity"/>
    <property type="evidence" value="ECO:0000318"/>
    <property type="project" value="GO_Central"/>
</dbReference>
<name>B6JYR4_SCHJY</name>
<evidence type="ECO:0000256" key="3">
    <source>
        <dbReference type="ARBA" id="ARBA00022553"/>
    </source>
</evidence>
<feature type="region of interest" description="Disordered" evidence="19">
    <location>
        <begin position="29"/>
        <end position="67"/>
    </location>
</feature>
<keyword evidence="3" id="KW-0597">Phosphoprotein</keyword>
<dbReference type="JaponicusDB" id="SJAG_01731"/>
<dbReference type="SUPFAM" id="SSF81660">
    <property type="entry name" value="Metal cation-transporting ATPase, ATP-binding domain N"/>
    <property type="match status" value="1"/>
</dbReference>
<dbReference type="SFLD" id="SFLDS00003">
    <property type="entry name" value="Haloacid_Dehalogenase"/>
    <property type="match status" value="1"/>
</dbReference>
<feature type="transmembrane region" description="Helical" evidence="17">
    <location>
        <begin position="1247"/>
        <end position="1267"/>
    </location>
</feature>
<dbReference type="InterPro" id="IPR008250">
    <property type="entry name" value="ATPase_P-typ_transduc_dom_A_sf"/>
</dbReference>
<keyword evidence="4 17" id="KW-0812">Transmembrane</keyword>
<dbReference type="STRING" id="402676.B6JYR4"/>
<evidence type="ECO:0000256" key="14">
    <source>
        <dbReference type="PIRSR" id="PIRSR606539-1"/>
    </source>
</evidence>
<dbReference type="EC" id="7.6.2.1" evidence="17"/>
<dbReference type="eggNOG" id="KOG0206">
    <property type="taxonomic scope" value="Eukaryota"/>
</dbReference>
<feature type="binding site" evidence="15">
    <location>
        <position position="690"/>
    </location>
    <ligand>
        <name>ATP</name>
        <dbReference type="ChEBI" id="CHEBI:30616"/>
    </ligand>
</feature>
<dbReference type="InterPro" id="IPR023299">
    <property type="entry name" value="ATPase_P-typ_cyto_dom_N"/>
</dbReference>
<dbReference type="GO" id="GO:0045332">
    <property type="term" value="P:phospholipid translocation"/>
    <property type="evidence" value="ECO:0000318"/>
    <property type="project" value="GO_Central"/>
</dbReference>
<dbReference type="GO" id="GO:0005789">
    <property type="term" value="C:endoplasmic reticulum membrane"/>
    <property type="evidence" value="ECO:0007669"/>
    <property type="project" value="UniProtKB-SubCell"/>
</dbReference>
<accession>B6JYR4</accession>
<dbReference type="EMBL" id="KE651168">
    <property type="protein sequence ID" value="EEB06682.1"/>
    <property type="molecule type" value="Genomic_DNA"/>
</dbReference>
<dbReference type="InterPro" id="IPR018303">
    <property type="entry name" value="ATPase_P-typ_P_site"/>
</dbReference>
<evidence type="ECO:0000256" key="5">
    <source>
        <dbReference type="ARBA" id="ARBA00022723"/>
    </source>
</evidence>
<dbReference type="Gene3D" id="3.40.1110.10">
    <property type="entry name" value="Calcium-transporting ATPase, cytoplasmic domain N"/>
    <property type="match status" value="1"/>
</dbReference>
<evidence type="ECO:0000256" key="19">
    <source>
        <dbReference type="SAM" id="MobiDB-lite"/>
    </source>
</evidence>
<feature type="binding site" evidence="15">
    <location>
        <position position="731"/>
    </location>
    <ligand>
        <name>ATP</name>
        <dbReference type="ChEBI" id="CHEBI:30616"/>
    </ligand>
</feature>
<evidence type="ECO:0000313" key="22">
    <source>
        <dbReference type="EMBL" id="EEB06682.1"/>
    </source>
</evidence>
<dbReference type="InterPro" id="IPR044492">
    <property type="entry name" value="P_typ_ATPase_HD_dom"/>
</dbReference>
<feature type="region of interest" description="Disordered" evidence="19">
    <location>
        <begin position="218"/>
        <end position="248"/>
    </location>
</feature>
<dbReference type="InterPro" id="IPR032630">
    <property type="entry name" value="P_typ_ATPase_c"/>
</dbReference>
<feature type="binding site" evidence="15">
    <location>
        <position position="870"/>
    </location>
    <ligand>
        <name>ATP</name>
        <dbReference type="ChEBI" id="CHEBI:30616"/>
    </ligand>
</feature>
<evidence type="ECO:0000256" key="16">
    <source>
        <dbReference type="PIRSR" id="PIRSR606539-3"/>
    </source>
</evidence>
<dbReference type="SUPFAM" id="SSF81653">
    <property type="entry name" value="Calcium ATPase, transduction domain A"/>
    <property type="match status" value="1"/>
</dbReference>
<evidence type="ECO:0000256" key="2">
    <source>
        <dbReference type="ARBA" id="ARBA00008109"/>
    </source>
</evidence>
<evidence type="ECO:0000256" key="8">
    <source>
        <dbReference type="ARBA" id="ARBA00022842"/>
    </source>
</evidence>
<keyword evidence="9 17" id="KW-1278">Translocase</keyword>
<evidence type="ECO:0000256" key="4">
    <source>
        <dbReference type="ARBA" id="ARBA00022692"/>
    </source>
</evidence>
<feature type="binding site" evidence="16">
    <location>
        <position position="565"/>
    </location>
    <ligand>
        <name>Mg(2+)</name>
        <dbReference type="ChEBI" id="CHEBI:18420"/>
    </ligand>
</feature>
<feature type="binding site" evidence="15">
    <location>
        <position position="788"/>
    </location>
    <ligand>
        <name>ATP</name>
        <dbReference type="ChEBI" id="CHEBI:30616"/>
    </ligand>
</feature>
<feature type="binding site" evidence="15">
    <location>
        <position position="975"/>
    </location>
    <ligand>
        <name>ATP</name>
        <dbReference type="ChEBI" id="CHEBI:30616"/>
    </ligand>
</feature>
<dbReference type="PANTHER" id="PTHR24092:SF206">
    <property type="entry name" value="PHOSPHOLIPID-TRANSPORTING ATPASE C4F10.16C"/>
    <property type="match status" value="1"/>
</dbReference>
<dbReference type="GO" id="GO:0005524">
    <property type="term" value="F:ATP binding"/>
    <property type="evidence" value="ECO:0007669"/>
    <property type="project" value="UniProtKB-UniRule"/>
</dbReference>
<comment type="cofactor">
    <cofactor evidence="16">
        <name>Mg(2+)</name>
        <dbReference type="ChEBI" id="CHEBI:18420"/>
    </cofactor>
</comment>
<feature type="binding site" evidence="15">
    <location>
        <position position="565"/>
    </location>
    <ligand>
        <name>ATP</name>
        <dbReference type="ChEBI" id="CHEBI:30616"/>
    </ligand>
</feature>
<comment type="catalytic activity">
    <reaction evidence="13">
        <text>a 1,2-diacyl-sn-glycero-3-phosphoethanolamine(out) + ATP + H2O = a 1,2-diacyl-sn-glycero-3-phosphoethanolamine(in) + ADP + phosphate + H(+)</text>
        <dbReference type="Rhea" id="RHEA:66132"/>
        <dbReference type="ChEBI" id="CHEBI:15377"/>
        <dbReference type="ChEBI" id="CHEBI:15378"/>
        <dbReference type="ChEBI" id="CHEBI:30616"/>
        <dbReference type="ChEBI" id="CHEBI:43474"/>
        <dbReference type="ChEBI" id="CHEBI:64612"/>
        <dbReference type="ChEBI" id="CHEBI:456216"/>
    </reaction>
    <physiologicalReaction direction="left-to-right" evidence="13">
        <dbReference type="Rhea" id="RHEA:66133"/>
    </physiologicalReaction>
</comment>
<keyword evidence="23" id="KW-1185">Reference proteome</keyword>
<feature type="binding site" evidence="16">
    <location>
        <position position="1001"/>
    </location>
    <ligand>
        <name>Mg(2+)</name>
        <dbReference type="ChEBI" id="CHEBI:18420"/>
    </ligand>
</feature>
<feature type="compositionally biased region" description="Low complexity" evidence="19">
    <location>
        <begin position="220"/>
        <end position="236"/>
    </location>
</feature>